<dbReference type="InterPro" id="IPR036896">
    <property type="entry name" value="Avidin-like_sf"/>
</dbReference>
<dbReference type="GO" id="GO:0009374">
    <property type="term" value="F:biotin binding"/>
    <property type="evidence" value="ECO:0007669"/>
    <property type="project" value="UniProtKB-UniRule"/>
</dbReference>
<comment type="function">
    <text evidence="8">Forms a strong non-covalent specific complex with biotin.</text>
</comment>
<proteinExistence type="inferred from homology"/>
<keyword evidence="6 8" id="KW-0325">Glycoprotein</keyword>
<evidence type="ECO:0000256" key="2">
    <source>
        <dbReference type="ARBA" id="ARBA00006297"/>
    </source>
</evidence>
<dbReference type="PRINTS" id="PR00709">
    <property type="entry name" value="AVIDIN"/>
</dbReference>
<evidence type="ECO:0000256" key="8">
    <source>
        <dbReference type="RuleBase" id="RU369114"/>
    </source>
</evidence>
<evidence type="ECO:0000256" key="1">
    <source>
        <dbReference type="ARBA" id="ARBA00004613"/>
    </source>
</evidence>
<dbReference type="GeneID" id="106499508"/>
<sequence>MKEAEGANAKSGLDRGRNQPMGRGKCNLAGWWQNELGSEMLVFNANSKGNFSGEYYTAVSSAQKPIETSPLRGSQHLDEDGKCTFGFTVNWSKFSDSTTVFVGQRFEDHRGQEVLKTGWLLRHKVNSLHDDWQATTVGTNIFTRLNRKEEGKASPTAPLSA</sequence>
<evidence type="ECO:0000256" key="3">
    <source>
        <dbReference type="ARBA" id="ARBA00022525"/>
    </source>
</evidence>
<evidence type="ECO:0000256" key="9">
    <source>
        <dbReference type="SAM" id="MobiDB-lite"/>
    </source>
</evidence>
<keyword evidence="3 8" id="KW-0964">Secreted</keyword>
<comment type="similarity">
    <text evidence="2 8">Belongs to the avidin/streptavidin family.</text>
</comment>
<evidence type="ECO:0000313" key="10">
    <source>
        <dbReference type="Proteomes" id="UP001652627"/>
    </source>
</evidence>
<evidence type="ECO:0000256" key="5">
    <source>
        <dbReference type="ARBA" id="ARBA00023157"/>
    </source>
</evidence>
<evidence type="ECO:0000256" key="4">
    <source>
        <dbReference type="ARBA" id="ARBA00022729"/>
    </source>
</evidence>
<dbReference type="GO" id="GO:0005576">
    <property type="term" value="C:extracellular region"/>
    <property type="evidence" value="ECO:0007669"/>
    <property type="project" value="UniProtKB-SubCell"/>
</dbReference>
<keyword evidence="7 8" id="KW-0092">Biotin</keyword>
<feature type="region of interest" description="Disordered" evidence="9">
    <location>
        <begin position="1"/>
        <end position="21"/>
    </location>
</feature>
<dbReference type="PANTHER" id="PTHR34399">
    <property type="entry name" value="AVIDIN-RELATED"/>
    <property type="match status" value="1"/>
</dbReference>
<keyword evidence="5" id="KW-1015">Disulfide bond</keyword>
<evidence type="ECO:0000313" key="11">
    <source>
        <dbReference type="RefSeq" id="XP_013816472.2"/>
    </source>
</evidence>
<comment type="subunit">
    <text evidence="8">Homotetramer.</text>
</comment>
<dbReference type="Proteomes" id="UP001652627">
    <property type="component" value="Chromosome Z"/>
</dbReference>
<dbReference type="AlphaFoldDB" id="A0A8B7JZJ0"/>
<gene>
    <name evidence="11" type="primary">LOC106499508</name>
</gene>
<dbReference type="InterPro" id="IPR005468">
    <property type="entry name" value="Avidin/str"/>
</dbReference>
<evidence type="ECO:0000256" key="6">
    <source>
        <dbReference type="ARBA" id="ARBA00023180"/>
    </source>
</evidence>
<keyword evidence="10" id="KW-1185">Reference proteome</keyword>
<dbReference type="InterPro" id="IPR005469">
    <property type="entry name" value="Avidin"/>
</dbReference>
<dbReference type="Pfam" id="PF01382">
    <property type="entry name" value="Avidin"/>
    <property type="match status" value="1"/>
</dbReference>
<evidence type="ECO:0000256" key="7">
    <source>
        <dbReference type="ARBA" id="ARBA00023267"/>
    </source>
</evidence>
<protein>
    <recommendedName>
        <fullName evidence="8">Avidin</fullName>
    </recommendedName>
</protein>
<accession>A0A8B7JZJ0</accession>
<dbReference type="InterPro" id="IPR051764">
    <property type="entry name" value="Avidin/Streptavidin-rel"/>
</dbReference>
<comment type="subcellular location">
    <subcellularLocation>
        <location evidence="1 8">Secreted</location>
    </subcellularLocation>
</comment>
<dbReference type="SUPFAM" id="SSF50876">
    <property type="entry name" value="Avidin/streptavidin"/>
    <property type="match status" value="1"/>
</dbReference>
<dbReference type="PROSITE" id="PS51326">
    <property type="entry name" value="AVIDIN_2"/>
    <property type="match status" value="1"/>
</dbReference>
<organism evidence="10 11">
    <name type="scientific">Apteryx mantelli</name>
    <name type="common">North Island brown kiwi</name>
    <dbReference type="NCBI Taxonomy" id="2696672"/>
    <lineage>
        <taxon>Eukaryota</taxon>
        <taxon>Metazoa</taxon>
        <taxon>Chordata</taxon>
        <taxon>Craniata</taxon>
        <taxon>Vertebrata</taxon>
        <taxon>Euteleostomi</taxon>
        <taxon>Archelosauria</taxon>
        <taxon>Archosauria</taxon>
        <taxon>Dinosauria</taxon>
        <taxon>Saurischia</taxon>
        <taxon>Theropoda</taxon>
        <taxon>Coelurosauria</taxon>
        <taxon>Aves</taxon>
        <taxon>Palaeognathae</taxon>
        <taxon>Apterygiformes</taxon>
        <taxon>Apterygidae</taxon>
        <taxon>Apteryx</taxon>
    </lineage>
</organism>
<reference evidence="11" key="1">
    <citation type="submission" date="2025-08" db="UniProtKB">
        <authorList>
            <consortium name="RefSeq"/>
        </authorList>
    </citation>
    <scope>IDENTIFICATION</scope>
    <source>
        <tissue evidence="11">Blood</tissue>
    </source>
</reference>
<dbReference type="PANTHER" id="PTHR34399:SF3">
    <property type="entry name" value="AVID PROTEIN-RELATED"/>
    <property type="match status" value="1"/>
</dbReference>
<dbReference type="Gene3D" id="2.40.128.30">
    <property type="entry name" value="Avidin-like"/>
    <property type="match status" value="2"/>
</dbReference>
<dbReference type="OrthoDB" id="9354216at2759"/>
<name>A0A8B7JZJ0_9AVES</name>
<dbReference type="KEGG" id="aam:106499508"/>
<keyword evidence="4 8" id="KW-0732">Signal</keyword>
<dbReference type="RefSeq" id="XP_013816472.2">
    <property type="nucleotide sequence ID" value="XM_013961018.2"/>
</dbReference>